<keyword evidence="5" id="KW-1185">Reference proteome</keyword>
<feature type="region of interest" description="Disordered" evidence="1">
    <location>
        <begin position="167"/>
        <end position="198"/>
    </location>
</feature>
<dbReference type="GO" id="GO:0016787">
    <property type="term" value="F:hydrolase activity"/>
    <property type="evidence" value="ECO:0007669"/>
    <property type="project" value="InterPro"/>
</dbReference>
<evidence type="ECO:0000259" key="2">
    <source>
        <dbReference type="Pfam" id="PF02230"/>
    </source>
</evidence>
<dbReference type="Gene3D" id="3.40.50.1820">
    <property type="entry name" value="alpha/beta hydrolase"/>
    <property type="match status" value="1"/>
</dbReference>
<reference evidence="4" key="2">
    <citation type="submission" date="2013-07" db="EMBL/GenBank/DDBJ databases">
        <authorList>
            <consortium name="The Broad Institute Genome Sequencing Platform"/>
            <person name="Cuomo C."/>
            <person name="Litvintseva A."/>
            <person name="Chen Y."/>
            <person name="Heitman J."/>
            <person name="Sun S."/>
            <person name="Springer D."/>
            <person name="Dromer F."/>
            <person name="Young S.K."/>
            <person name="Zeng Q."/>
            <person name="Gargeya S."/>
            <person name="Fitzgerald M."/>
            <person name="Abouelleil A."/>
            <person name="Alvarado L."/>
            <person name="Berlin A.M."/>
            <person name="Chapman S.B."/>
            <person name="Dewar J."/>
            <person name="Goldberg J."/>
            <person name="Griggs A."/>
            <person name="Gujja S."/>
            <person name="Hansen M."/>
            <person name="Howarth C."/>
            <person name="Imamovic A."/>
            <person name="Larimer J."/>
            <person name="McCowan C."/>
            <person name="Murphy C."/>
            <person name="Pearson M."/>
            <person name="Priest M."/>
            <person name="Roberts A."/>
            <person name="Saif S."/>
            <person name="Shea T."/>
            <person name="Sykes S."/>
            <person name="Wortman J."/>
            <person name="Nusbaum C."/>
            <person name="Birren B."/>
        </authorList>
    </citation>
    <scope>NUCLEOTIDE SEQUENCE</scope>
    <source>
        <strain evidence="4">CBS 10117</strain>
    </source>
</reference>
<dbReference type="Pfam" id="PF02230">
    <property type="entry name" value="Abhydrolase_2"/>
    <property type="match status" value="1"/>
</dbReference>
<protein>
    <recommendedName>
        <fullName evidence="2">Phospholipase/carboxylesterase/thioesterase domain-containing protein</fullName>
    </recommendedName>
</protein>
<proteinExistence type="predicted"/>
<dbReference type="EMBL" id="CP144536">
    <property type="protein sequence ID" value="WWC63491.1"/>
    <property type="molecule type" value="Genomic_DNA"/>
</dbReference>
<dbReference type="EMBL" id="KI894033">
    <property type="protein sequence ID" value="OBR83830.1"/>
    <property type="molecule type" value="Genomic_DNA"/>
</dbReference>
<evidence type="ECO:0000313" key="5">
    <source>
        <dbReference type="Proteomes" id="UP000078595"/>
    </source>
</evidence>
<dbReference type="SUPFAM" id="SSF53474">
    <property type="entry name" value="alpha/beta-Hydrolases"/>
    <property type="match status" value="1"/>
</dbReference>
<accession>A0A1A6A1A0</accession>
<evidence type="ECO:0000256" key="1">
    <source>
        <dbReference type="SAM" id="MobiDB-lite"/>
    </source>
</evidence>
<reference evidence="4" key="3">
    <citation type="submission" date="2024-02" db="EMBL/GenBank/DDBJ databases">
        <title>Comparative genomics of Cryptococcus and Kwoniella reveals pathogenesis evolution and contrasting modes of karyotype evolution via chromosome fusion or intercentromeric recombination.</title>
        <authorList>
            <person name="Coelho M.A."/>
            <person name="David-Palma M."/>
            <person name="Shea T."/>
            <person name="Bowers K."/>
            <person name="McGinley-Smith S."/>
            <person name="Mohammad A.W."/>
            <person name="Gnirke A."/>
            <person name="Yurkov A.M."/>
            <person name="Nowrousian M."/>
            <person name="Sun S."/>
            <person name="Cuomo C.A."/>
            <person name="Heitman J."/>
        </authorList>
    </citation>
    <scope>NUCLEOTIDE SEQUENCE</scope>
    <source>
        <strain evidence="4">CBS 10117</strain>
    </source>
</reference>
<organism evidence="3">
    <name type="scientific">Kwoniella dejecticola CBS 10117</name>
    <dbReference type="NCBI Taxonomy" id="1296121"/>
    <lineage>
        <taxon>Eukaryota</taxon>
        <taxon>Fungi</taxon>
        <taxon>Dikarya</taxon>
        <taxon>Basidiomycota</taxon>
        <taxon>Agaricomycotina</taxon>
        <taxon>Tremellomycetes</taxon>
        <taxon>Tremellales</taxon>
        <taxon>Cryptococcaceae</taxon>
        <taxon>Kwoniella</taxon>
    </lineage>
</organism>
<dbReference type="InterPro" id="IPR003140">
    <property type="entry name" value="PLipase/COase/thioEstase"/>
</dbReference>
<dbReference type="STRING" id="1296121.A0A1A6A1A0"/>
<evidence type="ECO:0000313" key="3">
    <source>
        <dbReference type="EMBL" id="OBR83830.1"/>
    </source>
</evidence>
<dbReference type="RefSeq" id="XP_018261672.1">
    <property type="nucleotide sequence ID" value="XM_018409399.1"/>
</dbReference>
<feature type="region of interest" description="Disordered" evidence="1">
    <location>
        <begin position="1"/>
        <end position="28"/>
    </location>
</feature>
<dbReference type="InterPro" id="IPR029058">
    <property type="entry name" value="AB_hydrolase_fold"/>
</dbReference>
<feature type="domain" description="Phospholipase/carboxylesterase/thioesterase" evidence="2">
    <location>
        <begin position="47"/>
        <end position="176"/>
    </location>
</feature>
<dbReference type="GeneID" id="28969812"/>
<dbReference type="KEGG" id="kdj:28969812"/>
<feature type="compositionally biased region" description="Low complexity" evidence="1">
    <location>
        <begin position="167"/>
        <end position="184"/>
    </location>
</feature>
<sequence length="307" mass="33517">MASLNLRPIDPSSSSSRKSKAKAKAIPSASTLKPWDFSYSPSADGYDKNLLIMFHGLGDSKIPFFNLAKQLNLPSTAVLSLSAPDPIPLMDHPSFSWYPTFTPTYDPLPVENHNPTTHLPKLRALITKLISPEVGWELNQIHLFGFAQGGTMVLELGLSVGKDPLSPAISSSSSSSSGESTGSRSKGKAGDGKGDSRKVGRFGSITSICGPILTHPTTNLNIQTPICYFTRYTLTSSVYKKQITILKRAFKEVIELHAPSSSSGGVERMPGNKEEWWGIMRFWGQILNRKSDDEGWKGSGEVYEVIR</sequence>
<reference evidence="3" key="1">
    <citation type="submission" date="2013-07" db="EMBL/GenBank/DDBJ databases">
        <title>The Genome Sequence of Cryptococcus dejecticola CBS10117.</title>
        <authorList>
            <consortium name="The Broad Institute Genome Sequencing Platform"/>
            <person name="Cuomo C."/>
            <person name="Litvintseva A."/>
            <person name="Chen Y."/>
            <person name="Heitman J."/>
            <person name="Sun S."/>
            <person name="Springer D."/>
            <person name="Dromer F."/>
            <person name="Young S.K."/>
            <person name="Zeng Q."/>
            <person name="Gargeya S."/>
            <person name="Fitzgerald M."/>
            <person name="Abouelleil A."/>
            <person name="Alvarado L."/>
            <person name="Berlin A.M."/>
            <person name="Chapman S.B."/>
            <person name="Dewar J."/>
            <person name="Goldberg J."/>
            <person name="Griggs A."/>
            <person name="Gujja S."/>
            <person name="Hansen M."/>
            <person name="Howarth C."/>
            <person name="Imamovic A."/>
            <person name="Larimer J."/>
            <person name="McCowan C."/>
            <person name="Murphy C."/>
            <person name="Pearson M."/>
            <person name="Priest M."/>
            <person name="Roberts A."/>
            <person name="Saif S."/>
            <person name="Shea T."/>
            <person name="Sykes S."/>
            <person name="Wortman J."/>
            <person name="Nusbaum C."/>
            <person name="Birren B."/>
        </authorList>
    </citation>
    <scope>NUCLEOTIDE SEQUENCE [LARGE SCALE GENOMIC DNA]</scope>
    <source>
        <strain evidence="3">CBS 10117</strain>
    </source>
</reference>
<gene>
    <name evidence="3" type="ORF">I303_06113</name>
    <name evidence="4" type="ORF">I303_106094</name>
</gene>
<name>A0A1A6A1A0_9TREE</name>
<dbReference type="OrthoDB" id="437457at2759"/>
<dbReference type="VEuPathDB" id="FungiDB:I303_06113"/>
<dbReference type="AlphaFoldDB" id="A0A1A6A1A0"/>
<feature type="compositionally biased region" description="Basic and acidic residues" evidence="1">
    <location>
        <begin position="188"/>
        <end position="198"/>
    </location>
</feature>
<dbReference type="Proteomes" id="UP000078595">
    <property type="component" value="Chromosome 7"/>
</dbReference>
<evidence type="ECO:0000313" key="4">
    <source>
        <dbReference type="EMBL" id="WWC63491.1"/>
    </source>
</evidence>